<dbReference type="GO" id="GO:0030042">
    <property type="term" value="P:actin filament depolymerization"/>
    <property type="evidence" value="ECO:0007669"/>
    <property type="project" value="InterPro"/>
</dbReference>
<keyword evidence="2" id="KW-0009">Actin-binding</keyword>
<dbReference type="EMBL" id="KC571891">
    <property type="protein sequence ID" value="AGM32390.1"/>
    <property type="molecule type" value="mRNA"/>
</dbReference>
<dbReference type="InterPro" id="IPR029006">
    <property type="entry name" value="ADF-H/Gelsolin-like_dom_sf"/>
</dbReference>
<organism evidence="4">
    <name type="scientific">Coptotermes formosanus</name>
    <name type="common">Formosan subterranean termite</name>
    <dbReference type="NCBI Taxonomy" id="36987"/>
    <lineage>
        <taxon>Eukaryota</taxon>
        <taxon>Metazoa</taxon>
        <taxon>Ecdysozoa</taxon>
        <taxon>Arthropoda</taxon>
        <taxon>Hexapoda</taxon>
        <taxon>Insecta</taxon>
        <taxon>Pterygota</taxon>
        <taxon>Neoptera</taxon>
        <taxon>Polyneoptera</taxon>
        <taxon>Dictyoptera</taxon>
        <taxon>Blattodea</taxon>
        <taxon>Blattoidea</taxon>
        <taxon>Termitoidae</taxon>
        <taxon>Rhinotermitidae</taxon>
        <taxon>Coptotermes</taxon>
    </lineage>
</organism>
<accession>R4UMR8</accession>
<dbReference type="InterPro" id="IPR002108">
    <property type="entry name" value="ADF-H"/>
</dbReference>
<feature type="domain" description="ADF-H" evidence="3">
    <location>
        <begin position="4"/>
        <end position="136"/>
    </location>
</feature>
<evidence type="ECO:0000256" key="1">
    <source>
        <dbReference type="ARBA" id="ARBA00006844"/>
    </source>
</evidence>
<dbReference type="InterPro" id="IPR017904">
    <property type="entry name" value="ADF/Cofilin"/>
</dbReference>
<dbReference type="GO" id="GO:0003779">
    <property type="term" value="F:actin binding"/>
    <property type="evidence" value="ECO:0007669"/>
    <property type="project" value="UniProtKB-KW"/>
</dbReference>
<reference evidence="4" key="1">
    <citation type="submission" date="2013-02" db="EMBL/GenBank/DDBJ databases">
        <title>Immune-Related transcriptome of Coptotermes formosanus Shiraki workers: the defense mechanism.</title>
        <authorList>
            <person name="Hussain A."/>
            <person name="Li Y.F."/>
            <person name="Cheng Y."/>
            <person name="Liu Y."/>
            <person name="Chen C.C."/>
            <person name="Wen S.Y."/>
        </authorList>
    </citation>
    <scope>NUCLEOTIDE SEQUENCE</scope>
</reference>
<name>R4UMR8_COPFO</name>
<dbReference type="GO" id="GO:0015629">
    <property type="term" value="C:actin cytoskeleton"/>
    <property type="evidence" value="ECO:0007669"/>
    <property type="project" value="InterPro"/>
</dbReference>
<dbReference type="Gene3D" id="3.40.20.10">
    <property type="entry name" value="Severin"/>
    <property type="match status" value="1"/>
</dbReference>
<dbReference type="AlphaFoldDB" id="R4UMR8"/>
<protein>
    <submittedName>
        <fullName evidence="4">Cofilin/tropomyosin-type actin-binding protein</fullName>
    </submittedName>
</protein>
<proteinExistence type="evidence at transcript level"/>
<dbReference type="Pfam" id="PF00241">
    <property type="entry name" value="Cofilin_ADF"/>
    <property type="match status" value="1"/>
</dbReference>
<evidence type="ECO:0000313" key="4">
    <source>
        <dbReference type="EMBL" id="AGM32390.1"/>
    </source>
</evidence>
<dbReference type="PANTHER" id="PTHR11913">
    <property type="entry name" value="COFILIN-RELATED"/>
    <property type="match status" value="1"/>
</dbReference>
<dbReference type="SUPFAM" id="SSF55753">
    <property type="entry name" value="Actin depolymerizing proteins"/>
    <property type="match status" value="1"/>
</dbReference>
<sequence length="140" mass="16008">MDIGIKVSDEVVQLWNELKIGKKYRWVIFTFSANLKEIIVEKKGEKDASYSSFLDELPPKDVRYAIYDYDFPMEDGTVRNKIVFVIWAPDVAPARRKMIITGSKVSLKNALPGVSVELQANDDADISEENMKTRCMKDVK</sequence>
<dbReference type="PROSITE" id="PS51263">
    <property type="entry name" value="ADF_H"/>
    <property type="match status" value="1"/>
</dbReference>
<evidence type="ECO:0000259" key="3">
    <source>
        <dbReference type="PROSITE" id="PS51263"/>
    </source>
</evidence>
<comment type="similarity">
    <text evidence="1">Belongs to the actin-binding proteins ADF family.</text>
</comment>
<dbReference type="CDD" id="cd11286">
    <property type="entry name" value="ADF_cofilin_like"/>
    <property type="match status" value="1"/>
</dbReference>
<evidence type="ECO:0000256" key="2">
    <source>
        <dbReference type="ARBA" id="ARBA00023203"/>
    </source>
</evidence>
<dbReference type="SMART" id="SM00102">
    <property type="entry name" value="ADF"/>
    <property type="match status" value="1"/>
</dbReference>